<keyword evidence="17" id="KW-1185">Reference proteome</keyword>
<accession>A0ABP6ELH9</accession>
<evidence type="ECO:0000256" key="13">
    <source>
        <dbReference type="SAM" id="SignalP"/>
    </source>
</evidence>
<keyword evidence="7" id="KW-0479">Metal-binding</keyword>
<dbReference type="EMBL" id="BAAATE010000011">
    <property type="protein sequence ID" value="GAA2667725.1"/>
    <property type="molecule type" value="Genomic_DNA"/>
</dbReference>
<feature type="domain" description="Aminopeptidase N-like N-terminal" evidence="15">
    <location>
        <begin position="162"/>
        <end position="225"/>
    </location>
</feature>
<dbReference type="PANTHER" id="PTHR11533:SF297">
    <property type="entry name" value="AMINOPEPTIDASE N"/>
    <property type="match status" value="1"/>
</dbReference>
<evidence type="ECO:0000256" key="4">
    <source>
        <dbReference type="ARBA" id="ARBA00012564"/>
    </source>
</evidence>
<evidence type="ECO:0000259" key="15">
    <source>
        <dbReference type="Pfam" id="PF17900"/>
    </source>
</evidence>
<dbReference type="PANTHER" id="PTHR11533">
    <property type="entry name" value="PROTEASE M1 ZINC METALLOPROTEASE"/>
    <property type="match status" value="1"/>
</dbReference>
<evidence type="ECO:0000256" key="12">
    <source>
        <dbReference type="ARBA" id="ARBA00031533"/>
    </source>
</evidence>
<comment type="cofactor">
    <cofactor evidence="2">
        <name>Zn(2+)</name>
        <dbReference type="ChEBI" id="CHEBI:29105"/>
    </cofactor>
</comment>
<dbReference type="SUPFAM" id="SSF55486">
    <property type="entry name" value="Metalloproteases ('zincins'), catalytic domain"/>
    <property type="match status" value="1"/>
</dbReference>
<protein>
    <recommendedName>
        <fullName evidence="5">Aminopeptidase N</fullName>
        <ecNumber evidence="4">3.4.11.2</ecNumber>
    </recommendedName>
    <alternativeName>
        <fullName evidence="11">Alanine aminopeptidase</fullName>
    </alternativeName>
    <alternativeName>
        <fullName evidence="12">Lysyl aminopeptidase</fullName>
    </alternativeName>
</protein>
<evidence type="ECO:0000256" key="7">
    <source>
        <dbReference type="ARBA" id="ARBA00022723"/>
    </source>
</evidence>
<dbReference type="InterPro" id="IPR001930">
    <property type="entry name" value="Peptidase_M1"/>
</dbReference>
<keyword evidence="8" id="KW-0378">Hydrolase</keyword>
<dbReference type="Proteomes" id="UP001501666">
    <property type="component" value="Unassembled WGS sequence"/>
</dbReference>
<keyword evidence="6" id="KW-0645">Protease</keyword>
<comment type="caution">
    <text evidence="16">The sequence shown here is derived from an EMBL/GenBank/DDBJ whole genome shotgun (WGS) entry which is preliminary data.</text>
</comment>
<dbReference type="InterPro" id="IPR042097">
    <property type="entry name" value="Aminopeptidase_N-like_N_sf"/>
</dbReference>
<dbReference type="EC" id="3.4.11.2" evidence="4"/>
<sequence length="503" mass="54837">MRLIRARTLIAMTAAAGLVLATPAAATDRGPGAPGIGDSYFPNHGNGGYDAKHYSLNLDYQPGADLLRGRARILATATQHLTRFNLDFLLKVDSVKVDGRPATFARTGLHELEITPARALTRGKPFLVEVSYADTPSKVPVPDETGGFQPWIATADGALALGQPQVAWWWFPSNDHPLDKATYDITVSVPKGTQAITNGIKVKERTSGEKTTSTWVMDKPMATYLATLFIGQLEVRMGQSNGLPVVTAYSKDLGQYEAAAKESIEQTPQIVEWLAGSFGRYPFRSMGGSVTSALPGFALETQTQPVYDPRFFRAGPDTYVVVHENAHQWFGDSVAVKDWKHIWLNEGFATYAEWMWSEKLGEGTAAEVADYFYGLWPAEDEFWQVKPGDPGAADLFHNATYYRGAMALQALRVEVGDAAFWNIVKTWPTVKRHGNAETSEFIALAERISGKQLDAVFDTWLFTVGKPATSPNGTAAATAKAAGGEPASVAKIKAVHELLRHTK</sequence>
<dbReference type="CDD" id="cd09603">
    <property type="entry name" value="M1_APN_like"/>
    <property type="match status" value="1"/>
</dbReference>
<feature type="chain" id="PRO_5045431424" description="Aminopeptidase N" evidence="13">
    <location>
        <begin position="27"/>
        <end position="503"/>
    </location>
</feature>
<dbReference type="Pfam" id="PF01433">
    <property type="entry name" value="Peptidase_M1"/>
    <property type="match status" value="1"/>
</dbReference>
<proteinExistence type="inferred from homology"/>
<feature type="domain" description="Peptidase M1 membrane alanine aminopeptidase" evidence="14">
    <location>
        <begin position="319"/>
        <end position="460"/>
    </location>
</feature>
<dbReference type="InterPro" id="IPR045357">
    <property type="entry name" value="Aminopeptidase_N-like_N"/>
</dbReference>
<evidence type="ECO:0000256" key="8">
    <source>
        <dbReference type="ARBA" id="ARBA00022801"/>
    </source>
</evidence>
<reference evidence="17" key="1">
    <citation type="journal article" date="2019" name="Int. J. Syst. Evol. Microbiol.">
        <title>The Global Catalogue of Microorganisms (GCM) 10K type strain sequencing project: providing services to taxonomists for standard genome sequencing and annotation.</title>
        <authorList>
            <consortium name="The Broad Institute Genomics Platform"/>
            <consortium name="The Broad Institute Genome Sequencing Center for Infectious Disease"/>
            <person name="Wu L."/>
            <person name="Ma J."/>
        </authorList>
    </citation>
    <scope>NUCLEOTIDE SEQUENCE [LARGE SCALE GENOMIC DNA]</scope>
    <source>
        <strain evidence="17">JCM 6835</strain>
    </source>
</reference>
<dbReference type="Gene3D" id="1.10.390.10">
    <property type="entry name" value="Neutral Protease Domain 2"/>
    <property type="match status" value="1"/>
</dbReference>
<name>A0ABP6ELH9_9ACTN</name>
<organism evidence="16 17">
    <name type="scientific">Nonomuraea recticatena</name>
    <dbReference type="NCBI Taxonomy" id="46178"/>
    <lineage>
        <taxon>Bacteria</taxon>
        <taxon>Bacillati</taxon>
        <taxon>Actinomycetota</taxon>
        <taxon>Actinomycetes</taxon>
        <taxon>Streptosporangiales</taxon>
        <taxon>Streptosporangiaceae</taxon>
        <taxon>Nonomuraea</taxon>
    </lineage>
</organism>
<evidence type="ECO:0000313" key="17">
    <source>
        <dbReference type="Proteomes" id="UP001501666"/>
    </source>
</evidence>
<evidence type="ECO:0000256" key="10">
    <source>
        <dbReference type="ARBA" id="ARBA00023049"/>
    </source>
</evidence>
<dbReference type="InterPro" id="IPR027268">
    <property type="entry name" value="Peptidase_M4/M1_CTD_sf"/>
</dbReference>
<keyword evidence="9" id="KW-0862">Zinc</keyword>
<evidence type="ECO:0000256" key="11">
    <source>
        <dbReference type="ARBA" id="ARBA00029811"/>
    </source>
</evidence>
<evidence type="ECO:0000256" key="5">
    <source>
        <dbReference type="ARBA" id="ARBA00015611"/>
    </source>
</evidence>
<dbReference type="InterPro" id="IPR014782">
    <property type="entry name" value="Peptidase_M1_dom"/>
</dbReference>
<comment type="similarity">
    <text evidence="3">Belongs to the peptidase M1 family.</text>
</comment>
<comment type="catalytic activity">
    <reaction evidence="1">
        <text>Release of an N-terminal amino acid, Xaa-|-Yaa- from a peptide, amide or arylamide. Xaa is preferably Ala, but may be most amino acids including Pro (slow action). When a terminal hydrophobic residue is followed by a prolyl residue, the two may be released as an intact Xaa-Pro dipeptide.</text>
        <dbReference type="EC" id="3.4.11.2"/>
    </reaction>
</comment>
<gene>
    <name evidence="16" type="ORF">GCM10010412_045360</name>
</gene>
<evidence type="ECO:0000256" key="2">
    <source>
        <dbReference type="ARBA" id="ARBA00001947"/>
    </source>
</evidence>
<evidence type="ECO:0000313" key="16">
    <source>
        <dbReference type="EMBL" id="GAA2667725.1"/>
    </source>
</evidence>
<dbReference type="PRINTS" id="PR00756">
    <property type="entry name" value="ALADIPTASE"/>
</dbReference>
<dbReference type="Gene3D" id="2.60.40.1730">
    <property type="entry name" value="tricorn interacting facor f3 domain"/>
    <property type="match status" value="1"/>
</dbReference>
<feature type="signal peptide" evidence="13">
    <location>
        <begin position="1"/>
        <end position="26"/>
    </location>
</feature>
<dbReference type="SUPFAM" id="SSF63737">
    <property type="entry name" value="Leukotriene A4 hydrolase N-terminal domain"/>
    <property type="match status" value="1"/>
</dbReference>
<keyword evidence="13" id="KW-0732">Signal</keyword>
<evidence type="ECO:0000256" key="9">
    <source>
        <dbReference type="ARBA" id="ARBA00022833"/>
    </source>
</evidence>
<evidence type="ECO:0000259" key="14">
    <source>
        <dbReference type="Pfam" id="PF01433"/>
    </source>
</evidence>
<keyword evidence="10" id="KW-0482">Metalloprotease</keyword>
<dbReference type="Pfam" id="PF17900">
    <property type="entry name" value="Peptidase_M1_N"/>
    <property type="match status" value="1"/>
</dbReference>
<evidence type="ECO:0000256" key="3">
    <source>
        <dbReference type="ARBA" id="ARBA00010136"/>
    </source>
</evidence>
<evidence type="ECO:0000256" key="6">
    <source>
        <dbReference type="ARBA" id="ARBA00022670"/>
    </source>
</evidence>
<evidence type="ECO:0000256" key="1">
    <source>
        <dbReference type="ARBA" id="ARBA00000098"/>
    </source>
</evidence>
<dbReference type="InterPro" id="IPR050344">
    <property type="entry name" value="Peptidase_M1_aminopeptidases"/>
</dbReference>